<comment type="caution">
    <text evidence="1">The sequence shown here is derived from an EMBL/GenBank/DDBJ whole genome shotgun (WGS) entry which is preliminary data.</text>
</comment>
<accession>A0ABU4I042</accession>
<reference evidence="1 2" key="2">
    <citation type="submission" date="2023-10" db="EMBL/GenBank/DDBJ databases">
        <authorList>
            <person name="Han X.F."/>
        </authorList>
    </citation>
    <scope>NUCLEOTIDE SEQUENCE [LARGE SCALE GENOMIC DNA]</scope>
    <source>
        <strain evidence="1 2">KCTC 39840</strain>
    </source>
</reference>
<gene>
    <name evidence="1" type="ORF">R7226_30525</name>
</gene>
<name>A0ABU4I042_9ACTN</name>
<evidence type="ECO:0000313" key="1">
    <source>
        <dbReference type="EMBL" id="MDW5598734.1"/>
    </source>
</evidence>
<dbReference type="Proteomes" id="UP001284601">
    <property type="component" value="Unassembled WGS sequence"/>
</dbReference>
<dbReference type="InterPro" id="IPR047789">
    <property type="entry name" value="CU044_5270-like"/>
</dbReference>
<organism evidence="1 2">
    <name type="scientific">Conexibacter stalactiti</name>
    <dbReference type="NCBI Taxonomy" id="1940611"/>
    <lineage>
        <taxon>Bacteria</taxon>
        <taxon>Bacillati</taxon>
        <taxon>Actinomycetota</taxon>
        <taxon>Thermoleophilia</taxon>
        <taxon>Solirubrobacterales</taxon>
        <taxon>Conexibacteraceae</taxon>
        <taxon>Conexibacter</taxon>
    </lineage>
</organism>
<proteinExistence type="predicted"/>
<sequence length="314" mass="33506">LAGVGGLALAGVAAVAIALGSGLGGGDVQPQPATAAQLLREAAVGAAQQPYVPLRAGQYWYTKTVGEQHFSTAHADGRGPYPGITLPVTTEEWAAASGWGRTRSVTGTRGRFPSARAERDWLASGRRWAGEVTDMRVAPQRQPLGESLDDFGQLSPRALRALPTDPQRLYELIAAASRRSAEGTVAPATVAATMSWERAVGLLGQQQAPTPPALRAATYRVLARIPGVELRGRSTDTLGRPGTVVAQTLRGFRSELVVDPATGTLLEQRTVLLRDQFLLTEEFRPVRETRVPAGWRTRTTYVASGIVDSKRARP</sequence>
<feature type="non-terminal residue" evidence="1">
    <location>
        <position position="1"/>
    </location>
</feature>
<dbReference type="EMBL" id="JAWSTH010000173">
    <property type="protein sequence ID" value="MDW5598734.1"/>
    <property type="molecule type" value="Genomic_DNA"/>
</dbReference>
<evidence type="ECO:0000313" key="2">
    <source>
        <dbReference type="Proteomes" id="UP001284601"/>
    </source>
</evidence>
<reference evidence="2" key="1">
    <citation type="submission" date="2023-07" db="EMBL/GenBank/DDBJ databases">
        <title>Conexibacter stalactiti sp. nov., isolated from stalactites in a lava cave and emended description of the genus Conexibacter.</title>
        <authorList>
            <person name="Lee S.D."/>
        </authorList>
    </citation>
    <scope>NUCLEOTIDE SEQUENCE [LARGE SCALE GENOMIC DNA]</scope>
    <source>
        <strain evidence="2">KCTC 39840</strain>
    </source>
</reference>
<protein>
    <submittedName>
        <fullName evidence="1">CU044_5270 family protein</fullName>
    </submittedName>
</protein>
<dbReference type="NCBIfam" id="NF038083">
    <property type="entry name" value="CU044_5270_fam"/>
    <property type="match status" value="1"/>
</dbReference>
<dbReference type="RefSeq" id="WP_318601304.1">
    <property type="nucleotide sequence ID" value="NZ_JAWSTH010000173.1"/>
</dbReference>
<keyword evidence="2" id="KW-1185">Reference proteome</keyword>